<keyword evidence="1" id="KW-0328">Glycosyltransferase</keyword>
<dbReference type="PANTHER" id="PTHR11927">
    <property type="entry name" value="GALACTOSIDE 2-L-FUCOSYLTRANSFERASE"/>
    <property type="match status" value="1"/>
</dbReference>
<gene>
    <name evidence="3" type="ORF">GGQ74_002032</name>
</gene>
<protein>
    <recommendedName>
        <fullName evidence="5">Glycosyl transferase family 11</fullName>
    </recommendedName>
</protein>
<comment type="caution">
    <text evidence="3">The sequence shown here is derived from an EMBL/GenBank/DDBJ whole genome shotgun (WGS) entry which is preliminary data.</text>
</comment>
<accession>A0A846QUN6</accession>
<dbReference type="InterPro" id="IPR002516">
    <property type="entry name" value="Glyco_trans_11"/>
</dbReference>
<dbReference type="EMBL" id="JAATJA010000002">
    <property type="protein sequence ID" value="NJB68359.1"/>
    <property type="molecule type" value="Genomic_DNA"/>
</dbReference>
<dbReference type="AlphaFoldDB" id="A0A846QUN6"/>
<keyword evidence="2" id="KW-0808">Transferase</keyword>
<evidence type="ECO:0008006" key="5">
    <source>
        <dbReference type="Google" id="ProtNLM"/>
    </source>
</evidence>
<sequence length="300" mass="33284">MIVVRLMGGVGNQMFQYAAGRALALRLEAPLRLDLSSFPDERGREFALGSLPLCAEVVTSAELECFPPVAAAPSGGRAARMLRRIACRVRGARRSGGPLRFREPHFHYASAFERLTGDVYLDGYWQSERYFAAASSTVAKELTLAEPQDARNAELAARILSSDSVSVHVRRGDYVHDPTLAGLYAELSPDWYRRAALMAASGLAAPEFFVFSDDPDWVRGHLDFGHPLTVVDHNAGAPLADMRLMSLCGRHVIANSSFSWWGAWLDRRPGAVVLAPAKWFGPRRARRRIDDLYPATWRRT</sequence>
<proteinExistence type="predicted"/>
<dbReference type="GO" id="GO:0016020">
    <property type="term" value="C:membrane"/>
    <property type="evidence" value="ECO:0007669"/>
    <property type="project" value="InterPro"/>
</dbReference>
<dbReference type="PANTHER" id="PTHR11927:SF9">
    <property type="entry name" value="L-FUCOSYLTRANSFERASE"/>
    <property type="match status" value="1"/>
</dbReference>
<dbReference type="GO" id="GO:0005975">
    <property type="term" value="P:carbohydrate metabolic process"/>
    <property type="evidence" value="ECO:0007669"/>
    <property type="project" value="InterPro"/>
</dbReference>
<dbReference type="GO" id="GO:0008107">
    <property type="term" value="F:galactoside 2-alpha-L-fucosyltransferase activity"/>
    <property type="evidence" value="ECO:0007669"/>
    <property type="project" value="InterPro"/>
</dbReference>
<organism evidence="3 4">
    <name type="scientific">Desulfobaculum xiamenense</name>
    <dbReference type="NCBI Taxonomy" id="995050"/>
    <lineage>
        <taxon>Bacteria</taxon>
        <taxon>Pseudomonadati</taxon>
        <taxon>Thermodesulfobacteriota</taxon>
        <taxon>Desulfovibrionia</taxon>
        <taxon>Desulfovibrionales</taxon>
        <taxon>Desulfovibrionaceae</taxon>
        <taxon>Desulfobaculum</taxon>
    </lineage>
</organism>
<dbReference type="Proteomes" id="UP000580856">
    <property type="component" value="Unassembled WGS sequence"/>
</dbReference>
<name>A0A846QUN6_9BACT</name>
<reference evidence="3 4" key="1">
    <citation type="submission" date="2020-03" db="EMBL/GenBank/DDBJ databases">
        <title>Genomic Encyclopedia of Type Strains, Phase IV (KMG-IV): sequencing the most valuable type-strain genomes for metagenomic binning, comparative biology and taxonomic classification.</title>
        <authorList>
            <person name="Goeker M."/>
        </authorList>
    </citation>
    <scope>NUCLEOTIDE SEQUENCE [LARGE SCALE GENOMIC DNA]</scope>
    <source>
        <strain evidence="3 4">DSM 24233</strain>
    </source>
</reference>
<dbReference type="Pfam" id="PF01531">
    <property type="entry name" value="Glyco_transf_11"/>
    <property type="match status" value="1"/>
</dbReference>
<evidence type="ECO:0000313" key="4">
    <source>
        <dbReference type="Proteomes" id="UP000580856"/>
    </source>
</evidence>
<dbReference type="CDD" id="cd11301">
    <property type="entry name" value="Fut1_Fut2_like"/>
    <property type="match status" value="1"/>
</dbReference>
<dbReference type="RefSeq" id="WP_167941432.1">
    <property type="nucleotide sequence ID" value="NZ_JAATJA010000002.1"/>
</dbReference>
<keyword evidence="4" id="KW-1185">Reference proteome</keyword>
<evidence type="ECO:0000256" key="2">
    <source>
        <dbReference type="ARBA" id="ARBA00022679"/>
    </source>
</evidence>
<evidence type="ECO:0000313" key="3">
    <source>
        <dbReference type="EMBL" id="NJB68359.1"/>
    </source>
</evidence>
<evidence type="ECO:0000256" key="1">
    <source>
        <dbReference type="ARBA" id="ARBA00022676"/>
    </source>
</evidence>